<accession>A0A9W6HZD9</accession>
<evidence type="ECO:0008006" key="4">
    <source>
        <dbReference type="Google" id="ProtNLM"/>
    </source>
</evidence>
<reference evidence="2" key="2">
    <citation type="submission" date="2023-01" db="EMBL/GenBank/DDBJ databases">
        <authorList>
            <person name="Sun Q."/>
            <person name="Evtushenko L."/>
        </authorList>
    </citation>
    <scope>NUCLEOTIDE SEQUENCE</scope>
    <source>
        <strain evidence="2">VKM Ac-2007</strain>
    </source>
</reference>
<keyword evidence="1" id="KW-0812">Transmembrane</keyword>
<feature type="transmembrane region" description="Helical" evidence="1">
    <location>
        <begin position="90"/>
        <end position="107"/>
    </location>
</feature>
<dbReference type="InterPro" id="IPR043148">
    <property type="entry name" value="TagF_C"/>
</dbReference>
<evidence type="ECO:0000313" key="3">
    <source>
        <dbReference type="Proteomes" id="UP001143474"/>
    </source>
</evidence>
<feature type="transmembrane region" description="Helical" evidence="1">
    <location>
        <begin position="7"/>
        <end position="27"/>
    </location>
</feature>
<dbReference type="RefSeq" id="WP_271216939.1">
    <property type="nucleotide sequence ID" value="NZ_BAAAVD010000044.1"/>
</dbReference>
<dbReference type="SUPFAM" id="SSF53756">
    <property type="entry name" value="UDP-Glycosyltransferase/glycogen phosphorylase"/>
    <property type="match status" value="1"/>
</dbReference>
<comment type="caution">
    <text evidence="2">The sequence shown here is derived from an EMBL/GenBank/DDBJ whole genome shotgun (WGS) entry which is preliminary data.</text>
</comment>
<sequence length="598" mass="65113">MKRDLRDLVVCAAVLGPYPLLIVTALWPRPWPFLACCAASYATEIAARRRARPLVDLLARIHLGVTMRFVLRETAAVVLVARTAGADSPWFAALVLGLVALHGVRALQTWMALCYNRTLNQLPVLTRNLGTAPLPAPPPGVLVDHRSMRLLCLDALPIGGAGLDAALGADRLGVAGAGVALLLCAAGVAGLLPHLSRVRPLRDRRALLREAEERLAEYGPEVVLYFSGPNDSAYQAAMWLRPLERMDRRAAVVLRERDMLGTLPETSLPVVCVPSAADLMSFGALGLARLCLYPSNVGKNIHMLRIQGMRSVFVGHGDSDKEASFNPFTKVYDEVWVAGQAGRDRYLRARVGVRDEDIHEVGRPQLSGIHTEGPGLPYRTVLYAPTWEGWTDDLFHTSIIAMGPGIVSALLAHTPPVRIIYKPHPLTGYRNPEAREAHRRISAMLEAAELSGSIARHPAGRRDAGPVRHLVVTGRKPTLYGCFNQTDLLVTDISSVVADFVASGKPYMVTNVAGMPEEAFRERYPSAEAGYTLTEDLDELSAVLRALDEGGEDVLAAARRKLRTYLLGPDHPNAMTRFNDAVNGAYERAGTLKDTADR</sequence>
<reference evidence="2" key="1">
    <citation type="journal article" date="2014" name="Int. J. Syst. Evol. Microbiol.">
        <title>Complete genome sequence of Corynebacterium casei LMG S-19264T (=DSM 44701T), isolated from a smear-ripened cheese.</title>
        <authorList>
            <consortium name="US DOE Joint Genome Institute (JGI-PGF)"/>
            <person name="Walter F."/>
            <person name="Albersmeier A."/>
            <person name="Kalinowski J."/>
            <person name="Ruckert C."/>
        </authorList>
    </citation>
    <scope>NUCLEOTIDE SEQUENCE</scope>
    <source>
        <strain evidence="2">VKM Ac-2007</strain>
    </source>
</reference>
<evidence type="ECO:0000313" key="2">
    <source>
        <dbReference type="EMBL" id="GLK08459.1"/>
    </source>
</evidence>
<feature type="transmembrane region" description="Helical" evidence="1">
    <location>
        <begin position="175"/>
        <end position="195"/>
    </location>
</feature>
<evidence type="ECO:0000256" key="1">
    <source>
        <dbReference type="SAM" id="Phobius"/>
    </source>
</evidence>
<name>A0A9W6HZD9_9ACTN</name>
<protein>
    <recommendedName>
        <fullName evidence="4">CDP-Glycerol:Poly(Glycerophosphate) glycerophosphotransferase</fullName>
    </recommendedName>
</protein>
<dbReference type="Gene3D" id="3.40.50.12580">
    <property type="match status" value="1"/>
</dbReference>
<dbReference type="EMBL" id="BSEV01000002">
    <property type="protein sequence ID" value="GLK08459.1"/>
    <property type="molecule type" value="Genomic_DNA"/>
</dbReference>
<keyword evidence="1" id="KW-0472">Membrane</keyword>
<proteinExistence type="predicted"/>
<dbReference type="AlphaFoldDB" id="A0A9W6HZD9"/>
<gene>
    <name evidence="2" type="ORF">GCM10017600_18640</name>
</gene>
<keyword evidence="3" id="KW-1185">Reference proteome</keyword>
<dbReference type="Proteomes" id="UP001143474">
    <property type="component" value="Unassembled WGS sequence"/>
</dbReference>
<organism evidence="2 3">
    <name type="scientific">Streptosporangium carneum</name>
    <dbReference type="NCBI Taxonomy" id="47481"/>
    <lineage>
        <taxon>Bacteria</taxon>
        <taxon>Bacillati</taxon>
        <taxon>Actinomycetota</taxon>
        <taxon>Actinomycetes</taxon>
        <taxon>Streptosporangiales</taxon>
        <taxon>Streptosporangiaceae</taxon>
        <taxon>Streptosporangium</taxon>
    </lineage>
</organism>
<keyword evidence="1" id="KW-1133">Transmembrane helix</keyword>